<protein>
    <submittedName>
        <fullName evidence="2">Uncharacterized protein</fullName>
    </submittedName>
</protein>
<organism evidence="2 3">
    <name type="scientific">Phytophthora nicotianae (strain INRA-310)</name>
    <name type="common">Phytophthora parasitica</name>
    <dbReference type="NCBI Taxonomy" id="761204"/>
    <lineage>
        <taxon>Eukaryota</taxon>
        <taxon>Sar</taxon>
        <taxon>Stramenopiles</taxon>
        <taxon>Oomycota</taxon>
        <taxon>Peronosporomycetes</taxon>
        <taxon>Peronosporales</taxon>
        <taxon>Peronosporaceae</taxon>
        <taxon>Phytophthora</taxon>
    </lineage>
</organism>
<accession>W2R2V5</accession>
<feature type="region of interest" description="Disordered" evidence="1">
    <location>
        <begin position="1"/>
        <end position="24"/>
    </location>
</feature>
<feature type="compositionally biased region" description="Acidic residues" evidence="1">
    <location>
        <begin position="8"/>
        <end position="24"/>
    </location>
</feature>
<evidence type="ECO:0000313" key="2">
    <source>
        <dbReference type="EMBL" id="ETN19044.1"/>
    </source>
</evidence>
<sequence>MDALSSSYEDELNCENSNEQEEDDGAIYANGESGSLVNPFWSIRDPMFNPIELGCCVLSH</sequence>
<dbReference type="GeneID" id="20174553"/>
<evidence type="ECO:0000256" key="1">
    <source>
        <dbReference type="SAM" id="MobiDB-lite"/>
    </source>
</evidence>
<proteinExistence type="predicted"/>
<reference evidence="3" key="1">
    <citation type="submission" date="2011-12" db="EMBL/GenBank/DDBJ databases">
        <authorList>
            <consortium name="The Broad Institute Genome Sequencing Platform"/>
            <person name="Russ C."/>
            <person name="Tyler B."/>
            <person name="Panabieres F."/>
            <person name="Shan W."/>
            <person name="Tripathy S."/>
            <person name="Grunwald N."/>
            <person name="Machado M."/>
            <person name="Young S.K."/>
            <person name="Zeng Q."/>
            <person name="Gargeya S."/>
            <person name="Fitzgerald M."/>
            <person name="Haas B."/>
            <person name="Abouelleil A."/>
            <person name="Alvarado L."/>
            <person name="Arachchi H.M."/>
            <person name="Berlin A."/>
            <person name="Chapman S.B."/>
            <person name="Gearin G."/>
            <person name="Goldberg J."/>
            <person name="Griggs A."/>
            <person name="Gujja S."/>
            <person name="Hansen M."/>
            <person name="Heiman D."/>
            <person name="Howarth C."/>
            <person name="Larimer J."/>
            <person name="Lui A."/>
            <person name="MacDonald P.J.P."/>
            <person name="McCowen C."/>
            <person name="Montmayeur A."/>
            <person name="Murphy C."/>
            <person name="Neiman D."/>
            <person name="Pearson M."/>
            <person name="Priest M."/>
            <person name="Roberts A."/>
            <person name="Saif S."/>
            <person name="Shea T."/>
            <person name="Sisk P."/>
            <person name="Stolte C."/>
            <person name="Sykes S."/>
            <person name="Wortman J."/>
            <person name="Nusbaum C."/>
            <person name="Birren B."/>
        </authorList>
    </citation>
    <scope>NUCLEOTIDE SEQUENCE [LARGE SCALE GENOMIC DNA]</scope>
    <source>
        <strain evidence="3">INRA-310</strain>
    </source>
</reference>
<dbReference type="EMBL" id="KI669565">
    <property type="protein sequence ID" value="ETN19044.1"/>
    <property type="molecule type" value="Genomic_DNA"/>
</dbReference>
<dbReference type="VEuPathDB" id="FungiDB:PPTG_04460"/>
<dbReference type="Proteomes" id="UP000018817">
    <property type="component" value="Unassembled WGS sequence"/>
</dbReference>
<dbReference type="RefSeq" id="XP_008894951.1">
    <property type="nucleotide sequence ID" value="XM_008896703.1"/>
</dbReference>
<dbReference type="AlphaFoldDB" id="W2R2V5"/>
<name>W2R2V5_PHYN3</name>
<gene>
    <name evidence="2" type="ORF">PPTG_04460</name>
</gene>
<evidence type="ECO:0000313" key="3">
    <source>
        <dbReference type="Proteomes" id="UP000018817"/>
    </source>
</evidence>
<reference evidence="2 3" key="2">
    <citation type="submission" date="2013-11" db="EMBL/GenBank/DDBJ databases">
        <title>The Genome Sequence of Phytophthora parasitica INRA-310.</title>
        <authorList>
            <consortium name="The Broad Institute Genomics Platform"/>
            <person name="Russ C."/>
            <person name="Tyler B."/>
            <person name="Panabieres F."/>
            <person name="Shan W."/>
            <person name="Tripathy S."/>
            <person name="Grunwald N."/>
            <person name="Machado M."/>
            <person name="Johnson C.S."/>
            <person name="Arredondo F."/>
            <person name="Hong C."/>
            <person name="Coffey M."/>
            <person name="Young S.K."/>
            <person name="Zeng Q."/>
            <person name="Gargeya S."/>
            <person name="Fitzgerald M."/>
            <person name="Abouelleil A."/>
            <person name="Alvarado L."/>
            <person name="Chapman S.B."/>
            <person name="Gainer-Dewar J."/>
            <person name="Goldberg J."/>
            <person name="Griggs A."/>
            <person name="Gujja S."/>
            <person name="Hansen M."/>
            <person name="Howarth C."/>
            <person name="Imamovic A."/>
            <person name="Ireland A."/>
            <person name="Larimer J."/>
            <person name="McCowan C."/>
            <person name="Murphy C."/>
            <person name="Pearson M."/>
            <person name="Poon T.W."/>
            <person name="Priest M."/>
            <person name="Roberts A."/>
            <person name="Saif S."/>
            <person name="Shea T."/>
            <person name="Sykes S."/>
            <person name="Wortman J."/>
            <person name="Nusbaum C."/>
            <person name="Birren B."/>
        </authorList>
    </citation>
    <scope>NUCLEOTIDE SEQUENCE [LARGE SCALE GENOMIC DNA]</scope>
    <source>
        <strain evidence="2 3">INRA-310</strain>
    </source>
</reference>